<evidence type="ECO:0000313" key="2">
    <source>
        <dbReference type="Proteomes" id="UP000009175"/>
    </source>
</evidence>
<sequence length="74" mass="8194">MNRTVLTALAIVPIIMLAGCTHHHGIPSKSGRQGALQIHGTDAEHHSAQILILNARPHPKEFCRQHGNHWHCAR</sequence>
<dbReference type="Proteomes" id="UP000009175">
    <property type="component" value="Chromosome"/>
</dbReference>
<proteinExistence type="predicted"/>
<evidence type="ECO:0008006" key="3">
    <source>
        <dbReference type="Google" id="ProtNLM"/>
    </source>
</evidence>
<accession>A1SBT4</accession>
<name>A1SBT4_SHEAM</name>
<dbReference type="HOGENOM" id="CLU_2685803_0_0_6"/>
<dbReference type="AlphaFoldDB" id="A1SBT4"/>
<gene>
    <name evidence="1" type="ordered locus">Sama_3638</name>
</gene>
<reference evidence="1 2" key="1">
    <citation type="submission" date="2006-12" db="EMBL/GenBank/DDBJ databases">
        <title>Complete sequence of Shewanella amazonensis SB2B.</title>
        <authorList>
            <consortium name="US DOE Joint Genome Institute"/>
            <person name="Copeland A."/>
            <person name="Lucas S."/>
            <person name="Lapidus A."/>
            <person name="Barry K."/>
            <person name="Detter J.C."/>
            <person name="Glavina del Rio T."/>
            <person name="Hammon N."/>
            <person name="Israni S."/>
            <person name="Dalin E."/>
            <person name="Tice H."/>
            <person name="Pitluck S."/>
            <person name="Munk A.C."/>
            <person name="Brettin T."/>
            <person name="Bruce D."/>
            <person name="Han C."/>
            <person name="Tapia R."/>
            <person name="Gilna P."/>
            <person name="Schmutz J."/>
            <person name="Larimer F."/>
            <person name="Land M."/>
            <person name="Hauser L."/>
            <person name="Kyrpides N."/>
            <person name="Mikhailova N."/>
            <person name="Fredrickson J."/>
            <person name="Richardson P."/>
        </authorList>
    </citation>
    <scope>NUCLEOTIDE SEQUENCE [LARGE SCALE GENOMIC DNA]</scope>
    <source>
        <strain evidence="2">ATCC BAA-1098 / SB2B</strain>
    </source>
</reference>
<keyword evidence="2" id="KW-1185">Reference proteome</keyword>
<dbReference type="KEGG" id="saz:Sama_3638"/>
<dbReference type="STRING" id="326297.Sama_3638"/>
<organism evidence="1 2">
    <name type="scientific">Shewanella amazonensis (strain ATCC BAA-1098 / SB2B)</name>
    <dbReference type="NCBI Taxonomy" id="326297"/>
    <lineage>
        <taxon>Bacteria</taxon>
        <taxon>Pseudomonadati</taxon>
        <taxon>Pseudomonadota</taxon>
        <taxon>Gammaproteobacteria</taxon>
        <taxon>Alteromonadales</taxon>
        <taxon>Shewanellaceae</taxon>
        <taxon>Shewanella</taxon>
    </lineage>
</organism>
<evidence type="ECO:0000313" key="1">
    <source>
        <dbReference type="EMBL" id="ABM01841.1"/>
    </source>
</evidence>
<dbReference type="PROSITE" id="PS51257">
    <property type="entry name" value="PROKAR_LIPOPROTEIN"/>
    <property type="match status" value="1"/>
</dbReference>
<protein>
    <recommendedName>
        <fullName evidence="3">Lipoprotein</fullName>
    </recommendedName>
</protein>
<dbReference type="EMBL" id="CP000507">
    <property type="protein sequence ID" value="ABM01841.1"/>
    <property type="molecule type" value="Genomic_DNA"/>
</dbReference>